<comment type="caution">
    <text evidence="2">The sequence shown here is derived from an EMBL/GenBank/DDBJ whole genome shotgun (WGS) entry which is preliminary data.</text>
</comment>
<dbReference type="AlphaFoldDB" id="A0A0G1CDT6"/>
<feature type="transmembrane region" description="Helical" evidence="1">
    <location>
        <begin position="121"/>
        <end position="142"/>
    </location>
</feature>
<keyword evidence="1" id="KW-1133">Transmembrane helix</keyword>
<feature type="transmembrane region" description="Helical" evidence="1">
    <location>
        <begin position="231"/>
        <end position="251"/>
    </location>
</feature>
<reference evidence="2 3" key="1">
    <citation type="journal article" date="2015" name="Nature">
        <title>rRNA introns, odd ribosomes, and small enigmatic genomes across a large radiation of phyla.</title>
        <authorList>
            <person name="Brown C.T."/>
            <person name="Hug L.A."/>
            <person name="Thomas B.C."/>
            <person name="Sharon I."/>
            <person name="Castelle C.J."/>
            <person name="Singh A."/>
            <person name="Wilkins M.J."/>
            <person name="Williams K.H."/>
            <person name="Banfield J.F."/>
        </authorList>
    </citation>
    <scope>NUCLEOTIDE SEQUENCE [LARGE SCALE GENOMIC DNA]</scope>
</reference>
<keyword evidence="1" id="KW-0812">Transmembrane</keyword>
<proteinExistence type="predicted"/>
<dbReference type="EMBL" id="LCDO01000005">
    <property type="protein sequence ID" value="KKS56861.1"/>
    <property type="molecule type" value="Genomic_DNA"/>
</dbReference>
<keyword evidence="1" id="KW-0472">Membrane</keyword>
<feature type="transmembrane region" description="Helical" evidence="1">
    <location>
        <begin position="31"/>
        <end position="48"/>
    </location>
</feature>
<feature type="transmembrane region" description="Helical" evidence="1">
    <location>
        <begin position="7"/>
        <end position="25"/>
    </location>
</feature>
<accession>A0A0G1CDT6</accession>
<dbReference type="Proteomes" id="UP000034837">
    <property type="component" value="Unassembled WGS sequence"/>
</dbReference>
<evidence type="ECO:0000313" key="3">
    <source>
        <dbReference type="Proteomes" id="UP000034837"/>
    </source>
</evidence>
<organism evidence="2 3">
    <name type="scientific">Candidatus Magasanikbacteria bacterium GW2011_GWA2_42_32</name>
    <dbReference type="NCBI Taxonomy" id="1619039"/>
    <lineage>
        <taxon>Bacteria</taxon>
        <taxon>Candidatus Magasanikiibacteriota</taxon>
    </lineage>
</organism>
<sequence>MNFKSLIAVLLALIYFIILELANYYGAGVLWLGPLSLFFGVFCLFFLRRFFLKEKDENESIFFLSPFLFFLGVIFIFVFLDRSFFRQILIFSSAWLFFIYFFYAIKFLISKESYARENLLVLREIFPALSFFFLTSGFFGWLVFLNKIFWVFFLLVILISFLTAREIFNAGKIKKIAPNLLISLLAGEFFWSLYFLPIGFLSRSFILTVVWLALIKLSIEFLQEKKSVKRIGFISFFSLFLIILALLISRWI</sequence>
<gene>
    <name evidence="2" type="ORF">UV20_C0005G0026</name>
</gene>
<evidence type="ECO:0000313" key="2">
    <source>
        <dbReference type="EMBL" id="KKS56861.1"/>
    </source>
</evidence>
<feature type="transmembrane region" description="Helical" evidence="1">
    <location>
        <begin position="60"/>
        <end position="80"/>
    </location>
</feature>
<evidence type="ECO:0000256" key="1">
    <source>
        <dbReference type="SAM" id="Phobius"/>
    </source>
</evidence>
<name>A0A0G1CDT6_9BACT</name>
<feature type="transmembrane region" description="Helical" evidence="1">
    <location>
        <begin position="86"/>
        <end position="109"/>
    </location>
</feature>
<protein>
    <submittedName>
        <fullName evidence="2">Uncharacterized protein</fullName>
    </submittedName>
</protein>
<feature type="transmembrane region" description="Helical" evidence="1">
    <location>
        <begin position="148"/>
        <end position="164"/>
    </location>
</feature>
<feature type="transmembrane region" description="Helical" evidence="1">
    <location>
        <begin position="200"/>
        <end position="219"/>
    </location>
</feature>